<protein>
    <submittedName>
        <fullName evidence="3">Uncharacterized protein</fullName>
    </submittedName>
</protein>
<dbReference type="EMBL" id="WIXP02000013">
    <property type="protein sequence ID" value="KAF6200882.1"/>
    <property type="molecule type" value="Genomic_DNA"/>
</dbReference>
<keyword evidence="2" id="KW-0732">Signal</keyword>
<dbReference type="OrthoDB" id="10674661at2759"/>
<evidence type="ECO:0000313" key="3">
    <source>
        <dbReference type="EMBL" id="KAF6200882.1"/>
    </source>
</evidence>
<feature type="compositionally biased region" description="Polar residues" evidence="1">
    <location>
        <begin position="373"/>
        <end position="382"/>
    </location>
</feature>
<proteinExistence type="predicted"/>
<keyword evidence="4" id="KW-1185">Reference proteome</keyword>
<feature type="chain" id="PRO_5043310528" evidence="2">
    <location>
        <begin position="19"/>
        <end position="406"/>
    </location>
</feature>
<reference evidence="3" key="1">
    <citation type="journal article" date="2021" name="Mol. Ecol. Resour.">
        <title>Apolygus lucorum genome provides insights into omnivorousness and mesophyll feeding.</title>
        <authorList>
            <person name="Liu Y."/>
            <person name="Liu H."/>
            <person name="Wang H."/>
            <person name="Huang T."/>
            <person name="Liu B."/>
            <person name="Yang B."/>
            <person name="Yin L."/>
            <person name="Li B."/>
            <person name="Zhang Y."/>
            <person name="Zhang S."/>
            <person name="Jiang F."/>
            <person name="Zhang X."/>
            <person name="Ren Y."/>
            <person name="Wang B."/>
            <person name="Wang S."/>
            <person name="Lu Y."/>
            <person name="Wu K."/>
            <person name="Fan W."/>
            <person name="Wang G."/>
        </authorList>
    </citation>
    <scope>NUCLEOTIDE SEQUENCE</scope>
    <source>
        <strain evidence="3">12Hb</strain>
    </source>
</reference>
<feature type="compositionally biased region" description="Basic and acidic residues" evidence="1">
    <location>
        <begin position="168"/>
        <end position="178"/>
    </location>
</feature>
<feature type="compositionally biased region" description="Low complexity" evidence="1">
    <location>
        <begin position="110"/>
        <end position="120"/>
    </location>
</feature>
<evidence type="ECO:0000313" key="4">
    <source>
        <dbReference type="Proteomes" id="UP000466442"/>
    </source>
</evidence>
<feature type="compositionally biased region" description="Basic and acidic residues" evidence="1">
    <location>
        <begin position="362"/>
        <end position="371"/>
    </location>
</feature>
<comment type="caution">
    <text evidence="3">The sequence shown here is derived from an EMBL/GenBank/DDBJ whole genome shotgun (WGS) entry which is preliminary data.</text>
</comment>
<evidence type="ECO:0000256" key="1">
    <source>
        <dbReference type="SAM" id="MobiDB-lite"/>
    </source>
</evidence>
<organism evidence="3 4">
    <name type="scientific">Apolygus lucorum</name>
    <name type="common">Small green plant bug</name>
    <name type="synonym">Lygocoris lucorum</name>
    <dbReference type="NCBI Taxonomy" id="248454"/>
    <lineage>
        <taxon>Eukaryota</taxon>
        <taxon>Metazoa</taxon>
        <taxon>Ecdysozoa</taxon>
        <taxon>Arthropoda</taxon>
        <taxon>Hexapoda</taxon>
        <taxon>Insecta</taxon>
        <taxon>Pterygota</taxon>
        <taxon>Neoptera</taxon>
        <taxon>Paraneoptera</taxon>
        <taxon>Hemiptera</taxon>
        <taxon>Heteroptera</taxon>
        <taxon>Panheteroptera</taxon>
        <taxon>Cimicomorpha</taxon>
        <taxon>Miridae</taxon>
        <taxon>Mirini</taxon>
        <taxon>Apolygus</taxon>
    </lineage>
</organism>
<name>A0A6A4IIV9_APOLU</name>
<feature type="region of interest" description="Disordered" evidence="1">
    <location>
        <begin position="165"/>
        <end position="184"/>
    </location>
</feature>
<dbReference type="AlphaFoldDB" id="A0A6A4IIV9"/>
<gene>
    <name evidence="3" type="ORF">GE061_005329</name>
</gene>
<feature type="region of interest" description="Disordered" evidence="1">
    <location>
        <begin position="387"/>
        <end position="406"/>
    </location>
</feature>
<feature type="region of interest" description="Disordered" evidence="1">
    <location>
        <begin position="283"/>
        <end position="316"/>
    </location>
</feature>
<feature type="signal peptide" evidence="2">
    <location>
        <begin position="1"/>
        <end position="18"/>
    </location>
</feature>
<sequence length="406" mass="42941">MVINILLLTTVVVAGVIGAPHHDGAEGQTHSPVVAPDSESIVVGAHSETHHSDVYLVKTKRLNETELSGISSTPAPVDTAGIHHSDTYMMKGHATMTDHAVAESTTLSIQETTTAAPQATEKARSKNESNGAYPVAPVYHANPIKKGGEGIMKSVVAHSPVASFVENSKSEKSEKHQDNTSGSVVAHGPMIKNLDHQDKKHGSSCVHKNEDGPVRSTVQHAPMATDHHPPMKTVAHHPSLSKSVPVSSGHVPILNHPVVDEKHKHEEPTQDNAETTVTVEIHPPTATDLHTPKTGAHHPSLSKSESAPTGSVHAPLAIPHNVGEEIHVEKRSEMIPPSDAGKESTSPPKIIEIHHPLLSKTEGAKSNHDDGVASTTEITGNSLETQRINSGHQLASSHPATISPST</sequence>
<dbReference type="Proteomes" id="UP000466442">
    <property type="component" value="Unassembled WGS sequence"/>
</dbReference>
<feature type="region of interest" description="Disordered" evidence="1">
    <location>
        <begin position="110"/>
        <end position="131"/>
    </location>
</feature>
<accession>A0A6A4IIV9</accession>
<evidence type="ECO:0000256" key="2">
    <source>
        <dbReference type="SAM" id="SignalP"/>
    </source>
</evidence>
<feature type="region of interest" description="Disordered" evidence="1">
    <location>
        <begin position="222"/>
        <end position="253"/>
    </location>
</feature>
<feature type="region of interest" description="Disordered" evidence="1">
    <location>
        <begin position="357"/>
        <end position="382"/>
    </location>
</feature>